<protein>
    <submittedName>
        <fullName evidence="2">Uncharacterized protein</fullName>
    </submittedName>
</protein>
<sequence length="107" mass="11778">MKIAKYWKLIAAAVAVVVVVAAVLLLTRKSPDEQFDAKAARVNASAEVLAKVHRDSADVCSGWANRGVADKEVREALRRTAIKRWDDGKLTGPEIHYLLDTAIEVYC</sequence>
<dbReference type="AlphaFoldDB" id="D5UXH1"/>
<organism evidence="2 3">
    <name type="scientific">Tsukamurella paurometabola (strain ATCC 8368 / DSM 20162 / CCUG 35730 / CIP 100753 / JCM 10117 / KCTC 9821 / NBRC 16120 / NCIMB 702349 / NCTC 13040)</name>
    <name type="common">Corynebacterium paurometabolum</name>
    <dbReference type="NCBI Taxonomy" id="521096"/>
    <lineage>
        <taxon>Bacteria</taxon>
        <taxon>Bacillati</taxon>
        <taxon>Actinomycetota</taxon>
        <taxon>Actinomycetes</taxon>
        <taxon>Mycobacteriales</taxon>
        <taxon>Tsukamurellaceae</taxon>
        <taxon>Tsukamurella</taxon>
    </lineage>
</organism>
<evidence type="ECO:0000313" key="2">
    <source>
        <dbReference type="EMBL" id="ADG78063.1"/>
    </source>
</evidence>
<keyword evidence="1" id="KW-0472">Membrane</keyword>
<keyword evidence="1" id="KW-1133">Transmembrane helix</keyword>
<keyword evidence="1" id="KW-0812">Transmembrane</keyword>
<gene>
    <name evidence="2" type="ordered locus">Tpau_1435</name>
</gene>
<reference evidence="2 3" key="2">
    <citation type="journal article" date="2011" name="Stand. Genomic Sci.">
        <title>Complete genome sequence of Tsukamurella paurometabola type strain (no. 33).</title>
        <authorList>
            <person name="Munk A.C."/>
            <person name="Lapidus A."/>
            <person name="Lucas S."/>
            <person name="Nolan M."/>
            <person name="Tice H."/>
            <person name="Cheng J.F."/>
            <person name="Del Rio T.G."/>
            <person name="Goodwin L."/>
            <person name="Pitluck S."/>
            <person name="Liolios K."/>
            <person name="Huntemann M."/>
            <person name="Ivanova N."/>
            <person name="Mavromatis K."/>
            <person name="Mikhailova N."/>
            <person name="Pati A."/>
            <person name="Chen A."/>
            <person name="Palaniappan K."/>
            <person name="Tapia R."/>
            <person name="Han C."/>
            <person name="Land M."/>
            <person name="Hauser L."/>
            <person name="Chang Y.J."/>
            <person name="Jeffries C.D."/>
            <person name="Brettin T."/>
            <person name="Yasawong M."/>
            <person name="Brambilla E.M."/>
            <person name="Rohde M."/>
            <person name="Sikorski J."/>
            <person name="Goker M."/>
            <person name="Detter J.C."/>
            <person name="Woyke T."/>
            <person name="Bristow J."/>
            <person name="Eisen J.A."/>
            <person name="Markowitz V."/>
            <person name="Hugenholtz P."/>
            <person name="Kyrpides N.C."/>
            <person name="Klenk H.P."/>
        </authorList>
    </citation>
    <scope>NUCLEOTIDE SEQUENCE [LARGE SCALE GENOMIC DNA]</scope>
    <source>
        <strain evidence="3">ATCC 8368 / DSM 20162 / CCUG 35730 / CIP 100753 / JCM 10117 / KCTC 9821 / NBRC 16120 / NCIMB 702349 / NCTC 13040</strain>
    </source>
</reference>
<dbReference type="HOGENOM" id="CLU_2208898_0_0_11"/>
<feature type="transmembrane region" description="Helical" evidence="1">
    <location>
        <begin position="6"/>
        <end position="26"/>
    </location>
</feature>
<accession>D5UXH1</accession>
<keyword evidence="3" id="KW-1185">Reference proteome</keyword>
<evidence type="ECO:0000256" key="1">
    <source>
        <dbReference type="SAM" id="Phobius"/>
    </source>
</evidence>
<dbReference type="Proteomes" id="UP000001213">
    <property type="component" value="Chromosome"/>
</dbReference>
<proteinExistence type="predicted"/>
<name>D5UXH1_TSUPD</name>
<evidence type="ECO:0000313" key="3">
    <source>
        <dbReference type="Proteomes" id="UP000001213"/>
    </source>
</evidence>
<dbReference type="EMBL" id="CP001966">
    <property type="protein sequence ID" value="ADG78063.1"/>
    <property type="molecule type" value="Genomic_DNA"/>
</dbReference>
<dbReference type="KEGG" id="tpr:Tpau_1435"/>
<dbReference type="RefSeq" id="WP_013126099.1">
    <property type="nucleotide sequence ID" value="NC_014158.1"/>
</dbReference>
<reference evidence="3" key="1">
    <citation type="submission" date="2010-03" db="EMBL/GenBank/DDBJ databases">
        <title>The complete chromosome of Tsukamurella paurometabola DSM 20162.</title>
        <authorList>
            <consortium name="US DOE Joint Genome Institute (JGI-PGF)"/>
            <person name="Lucas S."/>
            <person name="Copeland A."/>
            <person name="Lapidus A."/>
            <person name="Glavina del Rio T."/>
            <person name="Dalin E."/>
            <person name="Tice H."/>
            <person name="Bruce D."/>
            <person name="Goodwin L."/>
            <person name="Pitluck S."/>
            <person name="Kyrpides N."/>
            <person name="Mavromatis K."/>
            <person name="Ivanova N."/>
            <person name="Mikhailova N."/>
            <person name="Munk A.C."/>
            <person name="Brettin T."/>
            <person name="Detter J.C."/>
            <person name="Tapia R."/>
            <person name="Han C."/>
            <person name="Larimer F."/>
            <person name="Land M."/>
            <person name="Hauser L."/>
            <person name="Markowitz V."/>
            <person name="Cheng J.-F."/>
            <person name="Hugenholtz P."/>
            <person name="Woyke T."/>
            <person name="Wu D."/>
            <person name="Jando M."/>
            <person name="Brambilla E."/>
            <person name="Klenk H.-P."/>
            <person name="Eisen J.A."/>
        </authorList>
    </citation>
    <scope>NUCLEOTIDE SEQUENCE [LARGE SCALE GENOMIC DNA]</scope>
    <source>
        <strain evidence="3">ATCC 8368 / DSM 20162 / CCUG 35730 / CIP 100753 / JCM 10117 / KCTC 9821 / NBRC 16120 / NCIMB 702349 / NCTC 13040</strain>
    </source>
</reference>